<evidence type="ECO:0000313" key="2">
    <source>
        <dbReference type="Proteomes" id="UP000318833"/>
    </source>
</evidence>
<protein>
    <submittedName>
        <fullName evidence="1">Uncharacterized protein</fullName>
    </submittedName>
</protein>
<keyword evidence="2" id="KW-1185">Reference proteome</keyword>
<name>A0A554VL19_9FLAO</name>
<dbReference type="OrthoDB" id="9812528at2"/>
<sequence>MSIQQEALAIYNKMPVGTKELVAKEMGGSKWYLPNRISNIRTPKTMLLKLAGVCYRISEEHKERTIRHNDEIQKNAINFIKKYSDEIKKK</sequence>
<dbReference type="Proteomes" id="UP000318833">
    <property type="component" value="Unassembled WGS sequence"/>
</dbReference>
<evidence type="ECO:0000313" key="1">
    <source>
        <dbReference type="EMBL" id="TSE08786.1"/>
    </source>
</evidence>
<dbReference type="EMBL" id="VLNR01000019">
    <property type="protein sequence ID" value="TSE08786.1"/>
    <property type="molecule type" value="Genomic_DNA"/>
</dbReference>
<accession>A0A554VL19</accession>
<organism evidence="1 2">
    <name type="scientific">Aquimarina algiphila</name>
    <dbReference type="NCBI Taxonomy" id="2047982"/>
    <lineage>
        <taxon>Bacteria</taxon>
        <taxon>Pseudomonadati</taxon>
        <taxon>Bacteroidota</taxon>
        <taxon>Flavobacteriia</taxon>
        <taxon>Flavobacteriales</taxon>
        <taxon>Flavobacteriaceae</taxon>
        <taxon>Aquimarina</taxon>
    </lineage>
</organism>
<dbReference type="RefSeq" id="WP_143916470.1">
    <property type="nucleotide sequence ID" value="NZ_CANMXV010000023.1"/>
</dbReference>
<reference evidence="1 2" key="1">
    <citation type="submission" date="2019-07" db="EMBL/GenBank/DDBJ databases">
        <title>The draft genome sequence of Aquimarina algiphila M91.</title>
        <authorList>
            <person name="Meng X."/>
        </authorList>
    </citation>
    <scope>NUCLEOTIDE SEQUENCE [LARGE SCALE GENOMIC DNA]</scope>
    <source>
        <strain evidence="1 2">M91</strain>
    </source>
</reference>
<gene>
    <name evidence="1" type="ORF">FOF46_10810</name>
</gene>
<comment type="caution">
    <text evidence="1">The sequence shown here is derived from an EMBL/GenBank/DDBJ whole genome shotgun (WGS) entry which is preliminary data.</text>
</comment>
<proteinExistence type="predicted"/>
<dbReference type="AlphaFoldDB" id="A0A554VL19"/>